<dbReference type="Pfam" id="PF00790">
    <property type="entry name" value="VHS"/>
    <property type="match status" value="1"/>
</dbReference>
<dbReference type="PANTHER" id="PTHR13856">
    <property type="entry name" value="VHS DOMAIN CONTAINING PROTEIN FAMILY"/>
    <property type="match status" value="1"/>
</dbReference>
<dbReference type="PROSITE" id="PS50179">
    <property type="entry name" value="VHS"/>
    <property type="match status" value="1"/>
</dbReference>
<dbReference type="Gene3D" id="1.25.40.90">
    <property type="match status" value="1"/>
</dbReference>
<dbReference type="PIRSF" id="PIRSF036948">
    <property type="entry name" value="TOM1"/>
    <property type="match status" value="1"/>
</dbReference>
<name>A0AAW0TB94_SCYPA</name>
<sequence>MSEWNGKASGDLGDEGGAMASRNQLTSWRRAMTQQGSKMSFFGGNVFATPVGQKIEQATAETLPSEDWGLNLEVCDLVNESEDGPRDAIKAIRKRLTTQPKNYTVVMYTLTVLEACVKNCGKRFHVHACSKDFVQELVKLIGPKNEPPSSVQEKVLSLIQAWADAFRHQPELSGVSQVYAELKHKGVEFPATNLDTMAPIITPQRTSGAPEPRTITRPPTSGTGGGMMATSPRRQAPHHPAPPAPTSPAAPTTLTAEQRAKLHSELDVVESNAKVLAEMLTELSPGKEHQEDLQLLQELHATCRAMQQRVVELVGRVSDDLLTADLLRINDNLNNLFIRYDRYMSKVKSAGSPSKTPPQTQPAVPPPQQQTPEVSLIDLADEAPSAQLASLSITPAVGASPQKVKKNEDADFDMFAQSRTATYENTKTSSSTYQDNTEADTTPSSLGRVAQVRHNPQQKDSDFEEMEAWLNEQPVPAPREETISSSEFDRFLEERAAAADSLPTITAATGSSGPRQRTLARDDKDTNQMFAL</sequence>
<gene>
    <name evidence="7" type="ORF">O3P69_014361</name>
</gene>
<evidence type="ECO:0000259" key="5">
    <source>
        <dbReference type="PROSITE" id="PS50179"/>
    </source>
</evidence>
<evidence type="ECO:0000256" key="3">
    <source>
        <dbReference type="ARBA" id="ARBA00022927"/>
    </source>
</evidence>
<feature type="compositionally biased region" description="Pro residues" evidence="4">
    <location>
        <begin position="355"/>
        <end position="369"/>
    </location>
</feature>
<dbReference type="PROSITE" id="PS50909">
    <property type="entry name" value="GAT"/>
    <property type="match status" value="1"/>
</dbReference>
<dbReference type="CDD" id="cd03565">
    <property type="entry name" value="VHS_Tom1_like"/>
    <property type="match status" value="1"/>
</dbReference>
<dbReference type="SUPFAM" id="SSF89009">
    <property type="entry name" value="GAT-like domain"/>
    <property type="match status" value="1"/>
</dbReference>
<feature type="compositionally biased region" description="Pro residues" evidence="4">
    <location>
        <begin position="239"/>
        <end position="248"/>
    </location>
</feature>
<dbReference type="InterPro" id="IPR004152">
    <property type="entry name" value="GAT_dom"/>
</dbReference>
<feature type="domain" description="GAT" evidence="6">
    <location>
        <begin position="257"/>
        <end position="345"/>
    </location>
</feature>
<dbReference type="Pfam" id="PF03127">
    <property type="entry name" value="GAT"/>
    <property type="match status" value="1"/>
</dbReference>
<keyword evidence="3" id="KW-0653">Protein transport</keyword>
<dbReference type="InterPro" id="IPR038425">
    <property type="entry name" value="GAT_sf"/>
</dbReference>
<dbReference type="InterPro" id="IPR008942">
    <property type="entry name" value="ENTH_VHS"/>
</dbReference>
<dbReference type="Gene3D" id="1.20.58.160">
    <property type="match status" value="1"/>
</dbReference>
<dbReference type="SUPFAM" id="SSF48464">
    <property type="entry name" value="ENTH/VHS domain"/>
    <property type="match status" value="1"/>
</dbReference>
<feature type="compositionally biased region" description="Low complexity" evidence="4">
    <location>
        <begin position="212"/>
        <end position="221"/>
    </location>
</feature>
<dbReference type="CDD" id="cd14233">
    <property type="entry name" value="GAT_TOM1_like"/>
    <property type="match status" value="1"/>
</dbReference>
<comment type="caution">
    <text evidence="7">The sequence shown here is derived from an EMBL/GenBank/DDBJ whole genome shotgun (WGS) entry which is preliminary data.</text>
</comment>
<dbReference type="AlphaFoldDB" id="A0AAW0TB94"/>
<dbReference type="GO" id="GO:0007165">
    <property type="term" value="P:signal transduction"/>
    <property type="evidence" value="ECO:0007669"/>
    <property type="project" value="TreeGrafter"/>
</dbReference>
<feature type="region of interest" description="Disordered" evidence="4">
    <location>
        <begin position="502"/>
        <end position="532"/>
    </location>
</feature>
<dbReference type="Proteomes" id="UP001487740">
    <property type="component" value="Unassembled WGS sequence"/>
</dbReference>
<dbReference type="EMBL" id="JARAKH010000034">
    <property type="protein sequence ID" value="KAK8384734.1"/>
    <property type="molecule type" value="Genomic_DNA"/>
</dbReference>
<feature type="region of interest" description="Disordered" evidence="4">
    <location>
        <begin position="348"/>
        <end position="370"/>
    </location>
</feature>
<evidence type="ECO:0000313" key="7">
    <source>
        <dbReference type="EMBL" id="KAK8384734.1"/>
    </source>
</evidence>
<protein>
    <recommendedName>
        <fullName evidence="9">TOM1-like protein 2</fullName>
    </recommendedName>
</protein>
<dbReference type="GO" id="GO:0043130">
    <property type="term" value="F:ubiquitin binding"/>
    <property type="evidence" value="ECO:0007669"/>
    <property type="project" value="InterPro"/>
</dbReference>
<dbReference type="SMART" id="SM00288">
    <property type="entry name" value="VHS"/>
    <property type="match status" value="1"/>
</dbReference>
<proteinExistence type="inferred from homology"/>
<dbReference type="InterPro" id="IPR002014">
    <property type="entry name" value="VHS_dom"/>
</dbReference>
<keyword evidence="8" id="KW-1185">Reference proteome</keyword>
<reference evidence="7 8" key="1">
    <citation type="submission" date="2023-03" db="EMBL/GenBank/DDBJ databases">
        <title>High-quality genome of Scylla paramamosain provides insights in environmental adaptation.</title>
        <authorList>
            <person name="Zhang L."/>
        </authorList>
    </citation>
    <scope>NUCLEOTIDE SEQUENCE [LARGE SCALE GENOMIC DNA]</scope>
    <source>
        <strain evidence="7">LZ_2023a</strain>
        <tissue evidence="7">Muscle</tissue>
    </source>
</reference>
<evidence type="ECO:0000256" key="2">
    <source>
        <dbReference type="ARBA" id="ARBA00022448"/>
    </source>
</evidence>
<evidence type="ECO:0000313" key="8">
    <source>
        <dbReference type="Proteomes" id="UP001487740"/>
    </source>
</evidence>
<feature type="compositionally biased region" description="Polar residues" evidence="4">
    <location>
        <begin position="503"/>
        <end position="515"/>
    </location>
</feature>
<dbReference type="GO" id="GO:0005768">
    <property type="term" value="C:endosome"/>
    <property type="evidence" value="ECO:0007669"/>
    <property type="project" value="TreeGrafter"/>
</dbReference>
<dbReference type="GO" id="GO:0030276">
    <property type="term" value="F:clathrin binding"/>
    <property type="evidence" value="ECO:0007669"/>
    <property type="project" value="TreeGrafter"/>
</dbReference>
<feature type="region of interest" description="Disordered" evidence="4">
    <location>
        <begin position="423"/>
        <end position="445"/>
    </location>
</feature>
<feature type="region of interest" description="Disordered" evidence="4">
    <location>
        <begin position="202"/>
        <end position="251"/>
    </location>
</feature>
<evidence type="ECO:0000256" key="4">
    <source>
        <dbReference type="SAM" id="MobiDB-lite"/>
    </source>
</evidence>
<evidence type="ECO:0000256" key="1">
    <source>
        <dbReference type="ARBA" id="ARBA00007708"/>
    </source>
</evidence>
<organism evidence="7 8">
    <name type="scientific">Scylla paramamosain</name>
    <name type="common">Mud crab</name>
    <dbReference type="NCBI Taxonomy" id="85552"/>
    <lineage>
        <taxon>Eukaryota</taxon>
        <taxon>Metazoa</taxon>
        <taxon>Ecdysozoa</taxon>
        <taxon>Arthropoda</taxon>
        <taxon>Crustacea</taxon>
        <taxon>Multicrustacea</taxon>
        <taxon>Malacostraca</taxon>
        <taxon>Eumalacostraca</taxon>
        <taxon>Eucarida</taxon>
        <taxon>Decapoda</taxon>
        <taxon>Pleocyemata</taxon>
        <taxon>Brachyura</taxon>
        <taxon>Eubrachyura</taxon>
        <taxon>Portunoidea</taxon>
        <taxon>Portunidae</taxon>
        <taxon>Portuninae</taxon>
        <taxon>Scylla</taxon>
    </lineage>
</organism>
<dbReference type="GO" id="GO:0016020">
    <property type="term" value="C:membrane"/>
    <property type="evidence" value="ECO:0007669"/>
    <property type="project" value="TreeGrafter"/>
</dbReference>
<evidence type="ECO:0000259" key="6">
    <source>
        <dbReference type="PROSITE" id="PS50909"/>
    </source>
</evidence>
<evidence type="ECO:0008006" key="9">
    <source>
        <dbReference type="Google" id="ProtNLM"/>
    </source>
</evidence>
<comment type="similarity">
    <text evidence="1">Belongs to the TOM1 family.</text>
</comment>
<feature type="domain" description="VHS" evidence="5">
    <location>
        <begin position="58"/>
        <end position="190"/>
    </location>
</feature>
<keyword evidence="2" id="KW-0813">Transport</keyword>
<accession>A0AAW0TB94</accession>
<dbReference type="GO" id="GO:0035091">
    <property type="term" value="F:phosphatidylinositol binding"/>
    <property type="evidence" value="ECO:0007669"/>
    <property type="project" value="InterPro"/>
</dbReference>
<dbReference type="InterPro" id="IPR014645">
    <property type="entry name" value="TOM1"/>
</dbReference>
<dbReference type="PANTHER" id="PTHR13856:SF137">
    <property type="entry name" value="GH05942P"/>
    <property type="match status" value="1"/>
</dbReference>
<dbReference type="GO" id="GO:0015031">
    <property type="term" value="P:protein transport"/>
    <property type="evidence" value="ECO:0007669"/>
    <property type="project" value="UniProtKB-KW"/>
</dbReference>